<dbReference type="Proteomes" id="UP001597045">
    <property type="component" value="Unassembled WGS sequence"/>
</dbReference>
<dbReference type="PROSITE" id="PS50801">
    <property type="entry name" value="STAS"/>
    <property type="match status" value="1"/>
</dbReference>
<dbReference type="NCBIfam" id="TIGR00377">
    <property type="entry name" value="ant_ant_sig"/>
    <property type="match status" value="1"/>
</dbReference>
<dbReference type="InterPro" id="IPR002645">
    <property type="entry name" value="STAS_dom"/>
</dbReference>
<gene>
    <name evidence="4" type="ORF">ACFQ1S_39840</name>
</gene>
<keyword evidence="5" id="KW-1185">Reference proteome</keyword>
<dbReference type="SUPFAM" id="SSF52091">
    <property type="entry name" value="SpoIIaa-like"/>
    <property type="match status" value="1"/>
</dbReference>
<comment type="similarity">
    <text evidence="1 2">Belongs to the anti-sigma-factor antagonist family.</text>
</comment>
<dbReference type="PANTHER" id="PTHR33495:SF2">
    <property type="entry name" value="ANTI-SIGMA FACTOR ANTAGONIST TM_1081-RELATED"/>
    <property type="match status" value="1"/>
</dbReference>
<name>A0ABW3MP70_9PSEU</name>
<evidence type="ECO:0000256" key="1">
    <source>
        <dbReference type="ARBA" id="ARBA00009013"/>
    </source>
</evidence>
<dbReference type="CDD" id="cd07043">
    <property type="entry name" value="STAS_anti-anti-sigma_factors"/>
    <property type="match status" value="1"/>
</dbReference>
<reference evidence="5" key="1">
    <citation type="journal article" date="2019" name="Int. J. Syst. Evol. Microbiol.">
        <title>The Global Catalogue of Microorganisms (GCM) 10K type strain sequencing project: providing services to taxonomists for standard genome sequencing and annotation.</title>
        <authorList>
            <consortium name="The Broad Institute Genomics Platform"/>
            <consortium name="The Broad Institute Genome Sequencing Center for Infectious Disease"/>
            <person name="Wu L."/>
            <person name="Ma J."/>
        </authorList>
    </citation>
    <scope>NUCLEOTIDE SEQUENCE [LARGE SCALE GENOMIC DNA]</scope>
    <source>
        <strain evidence="5">JCM 31486</strain>
    </source>
</reference>
<dbReference type="PANTHER" id="PTHR33495">
    <property type="entry name" value="ANTI-SIGMA FACTOR ANTAGONIST TM_1081-RELATED-RELATED"/>
    <property type="match status" value="1"/>
</dbReference>
<dbReference type="Gene3D" id="3.30.750.24">
    <property type="entry name" value="STAS domain"/>
    <property type="match status" value="1"/>
</dbReference>
<dbReference type="EMBL" id="JBHTIS010003451">
    <property type="protein sequence ID" value="MFD1051259.1"/>
    <property type="molecule type" value="Genomic_DNA"/>
</dbReference>
<feature type="domain" description="STAS" evidence="3">
    <location>
        <begin position="9"/>
        <end position="117"/>
    </location>
</feature>
<evidence type="ECO:0000256" key="2">
    <source>
        <dbReference type="RuleBase" id="RU003749"/>
    </source>
</evidence>
<dbReference type="InterPro" id="IPR036513">
    <property type="entry name" value="STAS_dom_sf"/>
</dbReference>
<accession>A0ABW3MP70</accession>
<evidence type="ECO:0000313" key="4">
    <source>
        <dbReference type="EMBL" id="MFD1051259.1"/>
    </source>
</evidence>
<sequence>MDDGGALLLRYRVAPDAHATIVHVTGEIDLSTTDTFADAMTHALDGVNAVVVVDLRHVTFMGSTGLSALTRANDEASRSRRHLRIVDGAAAAHRAIEISGLDQVLAVFGTVDDALAG</sequence>
<proteinExistence type="inferred from homology"/>
<comment type="caution">
    <text evidence="4">The sequence shown here is derived from an EMBL/GenBank/DDBJ whole genome shotgun (WGS) entry which is preliminary data.</text>
</comment>
<organism evidence="4 5">
    <name type="scientific">Kibdelosporangium lantanae</name>
    <dbReference type="NCBI Taxonomy" id="1497396"/>
    <lineage>
        <taxon>Bacteria</taxon>
        <taxon>Bacillati</taxon>
        <taxon>Actinomycetota</taxon>
        <taxon>Actinomycetes</taxon>
        <taxon>Pseudonocardiales</taxon>
        <taxon>Pseudonocardiaceae</taxon>
        <taxon>Kibdelosporangium</taxon>
    </lineage>
</organism>
<dbReference type="InterPro" id="IPR003658">
    <property type="entry name" value="Anti-sigma_ant"/>
</dbReference>
<dbReference type="Pfam" id="PF01740">
    <property type="entry name" value="STAS"/>
    <property type="match status" value="1"/>
</dbReference>
<protein>
    <recommendedName>
        <fullName evidence="2">Anti-sigma factor antagonist</fullName>
    </recommendedName>
</protein>
<evidence type="ECO:0000259" key="3">
    <source>
        <dbReference type="PROSITE" id="PS50801"/>
    </source>
</evidence>
<evidence type="ECO:0000313" key="5">
    <source>
        <dbReference type="Proteomes" id="UP001597045"/>
    </source>
</evidence>